<keyword evidence="9" id="KW-1185">Reference proteome</keyword>
<dbReference type="PANTHER" id="PTHR30288:SF0">
    <property type="entry name" value="FLAGELLAR HOOK-ASSOCIATED PROTEIN 2"/>
    <property type="match status" value="1"/>
</dbReference>
<comment type="similarity">
    <text evidence="1 5">Belongs to the FliD family.</text>
</comment>
<dbReference type="Pfam" id="PF02465">
    <property type="entry name" value="FliD_N"/>
    <property type="match status" value="1"/>
</dbReference>
<dbReference type="InterPro" id="IPR003481">
    <property type="entry name" value="FliD_N"/>
</dbReference>
<dbReference type="Pfam" id="PF07196">
    <property type="entry name" value="Flagellin_IN"/>
    <property type="match status" value="1"/>
</dbReference>
<evidence type="ECO:0000259" key="7">
    <source>
        <dbReference type="Pfam" id="PF07195"/>
    </source>
</evidence>
<dbReference type="OrthoDB" id="5980200at2"/>
<evidence type="ECO:0000256" key="3">
    <source>
        <dbReference type="ARBA" id="ARBA00023054"/>
    </source>
</evidence>
<name>A0A562L539_9GAMM</name>
<evidence type="ECO:0000313" key="9">
    <source>
        <dbReference type="Proteomes" id="UP000315167"/>
    </source>
</evidence>
<dbReference type="GO" id="GO:0007155">
    <property type="term" value="P:cell adhesion"/>
    <property type="evidence" value="ECO:0007669"/>
    <property type="project" value="InterPro"/>
</dbReference>
<dbReference type="InterPro" id="IPR010810">
    <property type="entry name" value="Flagellin_hook_IN_motif"/>
</dbReference>
<keyword evidence="5" id="KW-0964">Secreted</keyword>
<dbReference type="Pfam" id="PF07195">
    <property type="entry name" value="FliD_C"/>
    <property type="match status" value="1"/>
</dbReference>
<protein>
    <recommendedName>
        <fullName evidence="5">Flagellar hook-associated protein 2</fullName>
        <shortName evidence="5">HAP2</shortName>
    </recommendedName>
    <alternativeName>
        <fullName evidence="5">Flagellar cap protein</fullName>
    </alternativeName>
</protein>
<keyword evidence="4 5" id="KW-0975">Bacterial flagellum</keyword>
<dbReference type="InterPro" id="IPR040026">
    <property type="entry name" value="FliD"/>
</dbReference>
<keyword evidence="8" id="KW-0282">Flagellum</keyword>
<reference evidence="8 9" key="1">
    <citation type="journal article" date="2015" name="Stand. Genomic Sci.">
        <title>Genomic Encyclopedia of Bacterial and Archaeal Type Strains, Phase III: the genomes of soil and plant-associated and newly described type strains.</title>
        <authorList>
            <person name="Whitman W.B."/>
            <person name="Woyke T."/>
            <person name="Klenk H.P."/>
            <person name="Zhou Y."/>
            <person name="Lilburn T.G."/>
            <person name="Beck B.J."/>
            <person name="De Vos P."/>
            <person name="Vandamme P."/>
            <person name="Eisen J.A."/>
            <person name="Garrity G."/>
            <person name="Hugenholtz P."/>
            <person name="Kyrpides N.C."/>
        </authorList>
    </citation>
    <scope>NUCLEOTIDE SEQUENCE [LARGE SCALE GENOMIC DNA]</scope>
    <source>
        <strain evidence="8 9">CGMCC 1.10821</strain>
    </source>
</reference>
<sequence length="457" mass="46857">MADYSLGYGGIGSGLDINGMVQQLVAADRKPADSSLNRLETGAKFKLSALGTVSSAFSTLETTLKALKAADAFDARTVKSSVDTVLAATVGKSTSAGGSTPTGAYSIEVLALASANKWVADAPVAADARFGAGKLTLTVAGEDLSIDIAADSTLADVRSAINAAARSKGVQASVLTSNDGQFLSLSSDKSGAANTISLSFAEGGSDLQALVGSMKQRTPAQDARISIDGLTITASGNTITEAVPGLSLELKTLGTSTVTVTGDPASNRKVVKEFVDAYNAAIDAINASTKYDAENKTPSALTGDAQMRSAAGQLRNLMGNLLGDLAKQGLDAKTLGIQTKGFPASDGTLVFDSAKFDAAMVANPEKIRAAFTGKDGFADKLQTAVGSYLGSDGAFTERSNSLNAQIKDVATRRAALDARMEAVGNRYKRQFVAMETMLSKMTSTSQALAQQLAGLAQ</sequence>
<evidence type="ECO:0000259" key="6">
    <source>
        <dbReference type="Pfam" id="PF02465"/>
    </source>
</evidence>
<dbReference type="GO" id="GO:0005576">
    <property type="term" value="C:extracellular region"/>
    <property type="evidence" value="ECO:0007669"/>
    <property type="project" value="UniProtKB-SubCell"/>
</dbReference>
<evidence type="ECO:0000256" key="2">
    <source>
        <dbReference type="ARBA" id="ARBA00011255"/>
    </source>
</evidence>
<comment type="caution">
    <text evidence="8">The sequence shown here is derived from an EMBL/GenBank/DDBJ whole genome shotgun (WGS) entry which is preliminary data.</text>
</comment>
<evidence type="ECO:0000313" key="8">
    <source>
        <dbReference type="EMBL" id="TWI02780.1"/>
    </source>
</evidence>
<comment type="subunit">
    <text evidence="2 5">Homopentamer.</text>
</comment>
<proteinExistence type="inferred from homology"/>
<dbReference type="AlphaFoldDB" id="A0A562L539"/>
<dbReference type="GO" id="GO:0071973">
    <property type="term" value="P:bacterial-type flagellum-dependent cell motility"/>
    <property type="evidence" value="ECO:0007669"/>
    <property type="project" value="TreeGrafter"/>
</dbReference>
<comment type="subcellular location">
    <subcellularLocation>
        <location evidence="5">Secreted</location>
    </subcellularLocation>
    <subcellularLocation>
        <location evidence="5">Bacterial flagellum</location>
    </subcellularLocation>
</comment>
<evidence type="ECO:0000256" key="4">
    <source>
        <dbReference type="ARBA" id="ARBA00023143"/>
    </source>
</evidence>
<dbReference type="GO" id="GO:0009421">
    <property type="term" value="C:bacterial-type flagellum filament cap"/>
    <property type="evidence" value="ECO:0007669"/>
    <property type="project" value="InterPro"/>
</dbReference>
<evidence type="ECO:0000256" key="1">
    <source>
        <dbReference type="ARBA" id="ARBA00009764"/>
    </source>
</evidence>
<keyword evidence="8" id="KW-0969">Cilium</keyword>
<organism evidence="8 9">
    <name type="scientific">Luteimonas cucumeris</name>
    <dbReference type="NCBI Taxonomy" id="985012"/>
    <lineage>
        <taxon>Bacteria</taxon>
        <taxon>Pseudomonadati</taxon>
        <taxon>Pseudomonadota</taxon>
        <taxon>Gammaproteobacteria</taxon>
        <taxon>Lysobacterales</taxon>
        <taxon>Lysobacteraceae</taxon>
        <taxon>Luteimonas</taxon>
    </lineage>
</organism>
<accession>A0A562L539</accession>
<dbReference type="Proteomes" id="UP000315167">
    <property type="component" value="Unassembled WGS sequence"/>
</dbReference>
<feature type="domain" description="Flagellar hook-associated protein 2 N-terminal" evidence="6">
    <location>
        <begin position="13"/>
        <end position="115"/>
    </location>
</feature>
<feature type="domain" description="Flagellar hook-associated protein 2 C-terminal" evidence="7">
    <location>
        <begin position="220"/>
        <end position="442"/>
    </location>
</feature>
<dbReference type="InterPro" id="IPR010809">
    <property type="entry name" value="FliD_C"/>
</dbReference>
<dbReference type="RefSeq" id="WP_144899375.1">
    <property type="nucleotide sequence ID" value="NZ_VLKN01000004.1"/>
</dbReference>
<dbReference type="GO" id="GO:0009424">
    <property type="term" value="C:bacterial-type flagellum hook"/>
    <property type="evidence" value="ECO:0007669"/>
    <property type="project" value="UniProtKB-UniRule"/>
</dbReference>
<comment type="function">
    <text evidence="5">Required for morphogenesis and for the elongation of the flagellar filament by facilitating polymerization of the flagellin monomers at the tip of growing filament. Forms a capping structure, which prevents flagellin subunits (transported through the central channel of the flagellum) from leaking out without polymerization at the distal end.</text>
</comment>
<evidence type="ECO:0000256" key="5">
    <source>
        <dbReference type="RuleBase" id="RU362066"/>
    </source>
</evidence>
<keyword evidence="8" id="KW-0966">Cell projection</keyword>
<keyword evidence="3" id="KW-0175">Coiled coil</keyword>
<dbReference type="EMBL" id="VLKN01000004">
    <property type="protein sequence ID" value="TWI02780.1"/>
    <property type="molecule type" value="Genomic_DNA"/>
</dbReference>
<gene>
    <name evidence="8" type="ORF">IP90_01878</name>
</gene>
<dbReference type="PANTHER" id="PTHR30288">
    <property type="entry name" value="FLAGELLAR CAP/ASSEMBLY PROTEIN FLID"/>
    <property type="match status" value="1"/>
</dbReference>